<dbReference type="PROSITE" id="PS51082">
    <property type="entry name" value="WH2"/>
    <property type="match status" value="1"/>
</dbReference>
<gene>
    <name evidence="3" type="ORF">GMORB2_6097</name>
</gene>
<dbReference type="OrthoDB" id="2430277at2759"/>
<comment type="caution">
    <text evidence="3">The sequence shown here is derived from an EMBL/GenBank/DDBJ whole genome shotgun (WGS) entry which is preliminary data.</text>
</comment>
<accession>A0A9P4YUL2</accession>
<evidence type="ECO:0000259" key="2">
    <source>
        <dbReference type="PROSITE" id="PS51082"/>
    </source>
</evidence>
<organism evidence="3 4">
    <name type="scientific">Geosmithia morbida</name>
    <dbReference type="NCBI Taxonomy" id="1094350"/>
    <lineage>
        <taxon>Eukaryota</taxon>
        <taxon>Fungi</taxon>
        <taxon>Dikarya</taxon>
        <taxon>Ascomycota</taxon>
        <taxon>Pezizomycotina</taxon>
        <taxon>Sordariomycetes</taxon>
        <taxon>Hypocreomycetidae</taxon>
        <taxon>Hypocreales</taxon>
        <taxon>Bionectriaceae</taxon>
        <taxon>Geosmithia</taxon>
    </lineage>
</organism>
<name>A0A9P4YUL2_9HYPO</name>
<dbReference type="GeneID" id="55972322"/>
<dbReference type="Proteomes" id="UP000749293">
    <property type="component" value="Unassembled WGS sequence"/>
</dbReference>
<keyword evidence="4" id="KW-1185">Reference proteome</keyword>
<evidence type="ECO:0000313" key="4">
    <source>
        <dbReference type="Proteomes" id="UP000749293"/>
    </source>
</evidence>
<evidence type="ECO:0000313" key="3">
    <source>
        <dbReference type="EMBL" id="KAF4123396.1"/>
    </source>
</evidence>
<feature type="region of interest" description="Disordered" evidence="1">
    <location>
        <begin position="187"/>
        <end position="222"/>
    </location>
</feature>
<feature type="region of interest" description="Disordered" evidence="1">
    <location>
        <begin position="266"/>
        <end position="299"/>
    </location>
</feature>
<proteinExistence type="predicted"/>
<feature type="domain" description="WH2" evidence="2">
    <location>
        <begin position="10"/>
        <end position="27"/>
    </location>
</feature>
<feature type="compositionally biased region" description="Low complexity" evidence="1">
    <location>
        <begin position="70"/>
        <end position="90"/>
    </location>
</feature>
<sequence>MAIWLWPVVPKNALLSDISKGKPLKKAVTNDRSAPQIASSSSSSAGPPVGGAPPVPIMGLGGAPKPPGGSAPSVPKTASDAPAAPVEAAPQLGGLFAGGMPKLKKSRGGVDTGADADSSYKSENNSAPTACSSARAPGAGESPSEAPNGPQEAAAAAHRQEASGPYASEALWSLGVILSGTDGNIATSPPLGGTGTPGAASSPAGLVSSYSHGSPSASSILSSGRSATSAAAACVELRPLTGSPGGRPSCKPGAIPCDFYTTGTAASSSICTRPPSKRQLAASSSRKHTDKDTRQFSQTGYVGSQLLHSQFQRRIQELGHVAGQPLTVTWYRRDPVQR</sequence>
<protein>
    <submittedName>
        <fullName evidence="3">WH2</fullName>
    </submittedName>
</protein>
<evidence type="ECO:0000256" key="1">
    <source>
        <dbReference type="SAM" id="MobiDB-lite"/>
    </source>
</evidence>
<dbReference type="InterPro" id="IPR003124">
    <property type="entry name" value="WH2_dom"/>
</dbReference>
<feature type="region of interest" description="Disordered" evidence="1">
    <location>
        <begin position="19"/>
        <end position="162"/>
    </location>
</feature>
<dbReference type="Pfam" id="PF02205">
    <property type="entry name" value="WH2"/>
    <property type="match status" value="1"/>
</dbReference>
<reference evidence="3" key="1">
    <citation type="submission" date="2020-03" db="EMBL/GenBank/DDBJ databases">
        <title>Site-based positive gene gene selection in Geosmithia morbida across the United States reveals a broad range of putative effectors and factors for local host and environmental adapation.</title>
        <authorList>
            <person name="Onufrak A."/>
            <person name="Murdoch R.W."/>
            <person name="Gazis R."/>
            <person name="Huff M."/>
            <person name="Staton M."/>
            <person name="Klingeman W."/>
            <person name="Hadziabdic D."/>
        </authorList>
    </citation>
    <scope>NUCLEOTIDE SEQUENCE</scope>
    <source>
        <strain evidence="3">1262</strain>
    </source>
</reference>
<dbReference type="RefSeq" id="XP_035322048.1">
    <property type="nucleotide sequence ID" value="XM_035468067.1"/>
</dbReference>
<feature type="compositionally biased region" description="Low complexity" evidence="1">
    <location>
        <begin position="38"/>
        <end position="47"/>
    </location>
</feature>
<feature type="compositionally biased region" description="Polar residues" evidence="1">
    <location>
        <begin position="119"/>
        <end position="132"/>
    </location>
</feature>
<dbReference type="AlphaFoldDB" id="A0A9P4YUL2"/>
<dbReference type="GO" id="GO:0003779">
    <property type="term" value="F:actin binding"/>
    <property type="evidence" value="ECO:0007669"/>
    <property type="project" value="InterPro"/>
</dbReference>
<dbReference type="EMBL" id="JAANYQ010000006">
    <property type="protein sequence ID" value="KAF4123396.1"/>
    <property type="molecule type" value="Genomic_DNA"/>
</dbReference>